<dbReference type="OrthoDB" id="9787979at2"/>
<dbReference type="PANTHER" id="PTHR43685">
    <property type="entry name" value="GLYCOSYLTRANSFERASE"/>
    <property type="match status" value="1"/>
</dbReference>
<feature type="region of interest" description="Disordered" evidence="1">
    <location>
        <begin position="285"/>
        <end position="340"/>
    </location>
</feature>
<dbReference type="AlphaFoldDB" id="A0A6I6E1U9"/>
<accession>A0A6I6E1U9</accession>
<keyword evidence="3" id="KW-0808">Transferase</keyword>
<keyword evidence="4" id="KW-1185">Reference proteome</keyword>
<dbReference type="InterPro" id="IPR001173">
    <property type="entry name" value="Glyco_trans_2-like"/>
</dbReference>
<dbReference type="Pfam" id="PF00535">
    <property type="entry name" value="Glycos_transf_2"/>
    <property type="match status" value="1"/>
</dbReference>
<feature type="compositionally biased region" description="Basic and acidic residues" evidence="1">
    <location>
        <begin position="298"/>
        <end position="311"/>
    </location>
</feature>
<feature type="domain" description="Glycosyltransferase 2-like" evidence="2">
    <location>
        <begin position="25"/>
        <end position="158"/>
    </location>
</feature>
<sequence>MTAISRRGAAHWAAPAARVAPAVDVLIPSAGRTSALAVTLAGLAAQDDPAFRVVVSDQSDGGAASSDPAVQAMVRVLRAQGRPVDVLPHLPRRGMAEQRQFLLEQARAPRVLFLDDDVWLEPDALARLDAALSETGCGFVGYAVQGLSYLPDVRPHERTTFEPWGPEGVRPERIRRGSPGFDRWPLHNAANLAHEAAERGLADDDRLAYRIAWVGGCVLFDRQALETAGGFDFWPRLPVAHAGEDVAAQWRVMETRGGAGVLPSGAVHLEAPTTIVDRRVEATDVVFGRSQAGPDGPDTERGEKDERHPEPDSGAEVPGRHRLSREQGGHRRLGTEVGSR</sequence>
<gene>
    <name evidence="3" type="ORF">D7D94_02815</name>
</gene>
<evidence type="ECO:0000259" key="2">
    <source>
        <dbReference type="Pfam" id="PF00535"/>
    </source>
</evidence>
<dbReference type="InterPro" id="IPR050834">
    <property type="entry name" value="Glycosyltransf_2"/>
</dbReference>
<dbReference type="CDD" id="cd00761">
    <property type="entry name" value="Glyco_tranf_GTA_type"/>
    <property type="match status" value="1"/>
</dbReference>
<dbReference type="PANTHER" id="PTHR43685:SF2">
    <property type="entry name" value="GLYCOSYLTRANSFERASE 2-LIKE DOMAIN-CONTAINING PROTEIN"/>
    <property type="match status" value="1"/>
</dbReference>
<evidence type="ECO:0000256" key="1">
    <source>
        <dbReference type="SAM" id="MobiDB-lite"/>
    </source>
</evidence>
<dbReference type="Proteomes" id="UP000422989">
    <property type="component" value="Chromosome"/>
</dbReference>
<dbReference type="EMBL" id="CP032550">
    <property type="protein sequence ID" value="QGU26717.1"/>
    <property type="molecule type" value="Genomic_DNA"/>
</dbReference>
<name>A0A6I6E1U9_9MICO</name>
<proteinExistence type="predicted"/>
<organism evidence="3 4">
    <name type="scientific">Microbacterium oryzae</name>
    <dbReference type="NCBI Taxonomy" id="743009"/>
    <lineage>
        <taxon>Bacteria</taxon>
        <taxon>Bacillati</taxon>
        <taxon>Actinomycetota</taxon>
        <taxon>Actinomycetes</taxon>
        <taxon>Micrococcales</taxon>
        <taxon>Microbacteriaceae</taxon>
        <taxon>Microbacterium</taxon>
    </lineage>
</organism>
<dbReference type="InterPro" id="IPR029044">
    <property type="entry name" value="Nucleotide-diphossugar_trans"/>
</dbReference>
<dbReference type="SUPFAM" id="SSF53448">
    <property type="entry name" value="Nucleotide-diphospho-sugar transferases"/>
    <property type="match status" value="1"/>
</dbReference>
<dbReference type="GO" id="GO:0016740">
    <property type="term" value="F:transferase activity"/>
    <property type="evidence" value="ECO:0007669"/>
    <property type="project" value="UniProtKB-KW"/>
</dbReference>
<dbReference type="Gene3D" id="3.90.550.10">
    <property type="entry name" value="Spore Coat Polysaccharide Biosynthesis Protein SpsA, Chain A"/>
    <property type="match status" value="1"/>
</dbReference>
<reference evidence="3 4" key="1">
    <citation type="submission" date="2018-09" db="EMBL/GenBank/DDBJ databases">
        <title>Whole genome sequencing of Microbacterium oryzae strain MB-10T.</title>
        <authorList>
            <person name="Das S.K."/>
        </authorList>
    </citation>
    <scope>NUCLEOTIDE SEQUENCE [LARGE SCALE GENOMIC DNA]</scope>
    <source>
        <strain evidence="3 4">MB-10</strain>
    </source>
</reference>
<dbReference type="RefSeq" id="WP_156241120.1">
    <property type="nucleotide sequence ID" value="NZ_BAAAZL010000002.1"/>
</dbReference>
<evidence type="ECO:0000313" key="3">
    <source>
        <dbReference type="EMBL" id="QGU26717.1"/>
    </source>
</evidence>
<dbReference type="KEGG" id="moj:D7D94_02815"/>
<protein>
    <submittedName>
        <fullName evidence="3">Glycosyltransferase</fullName>
    </submittedName>
</protein>
<evidence type="ECO:0000313" key="4">
    <source>
        <dbReference type="Proteomes" id="UP000422989"/>
    </source>
</evidence>